<dbReference type="OrthoDB" id="1525151at2"/>
<dbReference type="Proteomes" id="UP000000310">
    <property type="component" value="Chromosome"/>
</dbReference>
<dbReference type="PANTHER" id="PTHR34472">
    <property type="entry name" value="SULFUR CARRIER PROTEIN THIS"/>
    <property type="match status" value="1"/>
</dbReference>
<protein>
    <submittedName>
        <fullName evidence="1">Thiamine biosynthesis protein ThiS</fullName>
    </submittedName>
</protein>
<evidence type="ECO:0000313" key="1">
    <source>
        <dbReference type="EMBL" id="ADY51952.1"/>
    </source>
</evidence>
<dbReference type="PANTHER" id="PTHR34472:SF1">
    <property type="entry name" value="SULFUR CARRIER PROTEIN THIS"/>
    <property type="match status" value="1"/>
</dbReference>
<dbReference type="NCBIfam" id="TIGR01683">
    <property type="entry name" value="thiS"/>
    <property type="match status" value="1"/>
</dbReference>
<dbReference type="InterPro" id="IPR003749">
    <property type="entry name" value="ThiS/MoaD-like"/>
</dbReference>
<dbReference type="HOGENOM" id="CLU_174611_2_2_10"/>
<dbReference type="InterPro" id="IPR012675">
    <property type="entry name" value="Beta-grasp_dom_sf"/>
</dbReference>
<organism evidence="1 2">
    <name type="scientific">Pseudopedobacter saltans (strain ATCC 51119 / DSM 12145 / JCM 21818 / CCUG 39354 / LMG 10337 / NBRC 100064 / NCIMB 13643)</name>
    <name type="common">Pedobacter saltans</name>
    <dbReference type="NCBI Taxonomy" id="762903"/>
    <lineage>
        <taxon>Bacteria</taxon>
        <taxon>Pseudomonadati</taxon>
        <taxon>Bacteroidota</taxon>
        <taxon>Sphingobacteriia</taxon>
        <taxon>Sphingobacteriales</taxon>
        <taxon>Sphingobacteriaceae</taxon>
        <taxon>Pseudopedobacter</taxon>
    </lineage>
</organism>
<dbReference type="eggNOG" id="COG2104">
    <property type="taxonomic scope" value="Bacteria"/>
</dbReference>
<dbReference type="STRING" id="762903.Pedsa_1386"/>
<dbReference type="RefSeq" id="WP_013632451.1">
    <property type="nucleotide sequence ID" value="NC_015177.1"/>
</dbReference>
<dbReference type="KEGG" id="psn:Pedsa_1386"/>
<dbReference type="CDD" id="cd00565">
    <property type="entry name" value="Ubl_ThiS"/>
    <property type="match status" value="1"/>
</dbReference>
<reference evidence="1 2" key="1">
    <citation type="journal article" date="2011" name="Stand. Genomic Sci.">
        <title>Complete genome sequence of the gliding, heparinolytic Pedobacter saltans type strain (113).</title>
        <authorList>
            <person name="Liolios K."/>
            <person name="Sikorski J."/>
            <person name="Lu M."/>
            <person name="Nolan M."/>
            <person name="Lapidus A."/>
            <person name="Lucas S."/>
            <person name="Hammon N."/>
            <person name="Deshpande S."/>
            <person name="Cheng J.F."/>
            <person name="Tapia R."/>
            <person name="Han C."/>
            <person name="Goodwin L."/>
            <person name="Pitluck S."/>
            <person name="Huntemann M."/>
            <person name="Ivanova N."/>
            <person name="Pagani I."/>
            <person name="Mavromatis K."/>
            <person name="Ovchinikova G."/>
            <person name="Pati A."/>
            <person name="Chen A."/>
            <person name="Palaniappan K."/>
            <person name="Land M."/>
            <person name="Hauser L."/>
            <person name="Brambilla E.M."/>
            <person name="Kotsyurbenko O."/>
            <person name="Rohde M."/>
            <person name="Tindall B.J."/>
            <person name="Abt B."/>
            <person name="Goker M."/>
            <person name="Detter J.C."/>
            <person name="Woyke T."/>
            <person name="Bristow J."/>
            <person name="Eisen J.A."/>
            <person name="Markowitz V."/>
            <person name="Hugenholtz P."/>
            <person name="Klenk H.P."/>
            <person name="Kyrpides N.C."/>
        </authorList>
    </citation>
    <scope>NUCLEOTIDE SEQUENCE [LARGE SCALE GENOMIC DNA]</scope>
    <source>
        <strain evidence="2">ATCC 51119 / DSM 12145 / JCM 21818 / LMG 10337 / NBRC 100064 / NCIMB 13643</strain>
    </source>
</reference>
<accession>F0SER2</accession>
<gene>
    <name evidence="1" type="ordered locus">Pedsa_1386</name>
</gene>
<proteinExistence type="predicted"/>
<evidence type="ECO:0000313" key="2">
    <source>
        <dbReference type="Proteomes" id="UP000000310"/>
    </source>
</evidence>
<name>F0SER2_PSESL</name>
<dbReference type="AlphaFoldDB" id="F0SER2"/>
<dbReference type="SUPFAM" id="SSF54285">
    <property type="entry name" value="MoaD/ThiS"/>
    <property type="match status" value="1"/>
</dbReference>
<keyword evidence="2" id="KW-1185">Reference proteome</keyword>
<dbReference type="InterPro" id="IPR010035">
    <property type="entry name" value="Thi_S"/>
</dbReference>
<sequence length="68" mass="7733">MKIKINHQFHEVPEQITILQLMQTLFPQQQSFGMAVAVNQDIIDKSSWANHQIQENDSLTLIKATQGG</sequence>
<dbReference type="Gene3D" id="3.10.20.30">
    <property type="match status" value="1"/>
</dbReference>
<dbReference type="EMBL" id="CP002545">
    <property type="protein sequence ID" value="ADY51952.1"/>
    <property type="molecule type" value="Genomic_DNA"/>
</dbReference>
<dbReference type="Pfam" id="PF02597">
    <property type="entry name" value="ThiS"/>
    <property type="match status" value="1"/>
</dbReference>
<reference evidence="2" key="2">
    <citation type="submission" date="2011-02" db="EMBL/GenBank/DDBJ databases">
        <title>The complete genome of Pedobacter saltans DSM 12145.</title>
        <authorList>
            <consortium name="US DOE Joint Genome Institute (JGI-PGF)"/>
            <person name="Lucas S."/>
            <person name="Copeland A."/>
            <person name="Lapidus A."/>
            <person name="Bruce D."/>
            <person name="Goodwin L."/>
            <person name="Pitluck S."/>
            <person name="Kyrpides N."/>
            <person name="Mavromatis K."/>
            <person name="Pagani I."/>
            <person name="Ivanova N."/>
            <person name="Ovchinnikova G."/>
            <person name="Lu M."/>
            <person name="Detter J.C."/>
            <person name="Han C."/>
            <person name="Land M."/>
            <person name="Hauser L."/>
            <person name="Markowitz V."/>
            <person name="Cheng J.-F."/>
            <person name="Hugenholtz P."/>
            <person name="Woyke T."/>
            <person name="Wu D."/>
            <person name="Tindall B."/>
            <person name="Pomrenke H.G."/>
            <person name="Brambilla E."/>
            <person name="Klenk H.-P."/>
            <person name="Eisen J.A."/>
        </authorList>
    </citation>
    <scope>NUCLEOTIDE SEQUENCE [LARGE SCALE GENOMIC DNA]</scope>
    <source>
        <strain evidence="2">ATCC 51119 / DSM 12145 / JCM 21818 / LMG 10337 / NBRC 100064 / NCIMB 13643</strain>
    </source>
</reference>
<dbReference type="InterPro" id="IPR016155">
    <property type="entry name" value="Mopterin_synth/thiamin_S_b"/>
</dbReference>